<dbReference type="KEGG" id="hhk:HH1059_25550"/>
<dbReference type="InterPro" id="IPR010239">
    <property type="entry name" value="CHP02001"/>
</dbReference>
<organism evidence="2 3">
    <name type="scientific">Halorhodospira halochloris</name>
    <name type="common">Ectothiorhodospira halochloris</name>
    <dbReference type="NCBI Taxonomy" id="1052"/>
    <lineage>
        <taxon>Bacteria</taxon>
        <taxon>Pseudomonadati</taxon>
        <taxon>Pseudomonadota</taxon>
        <taxon>Gammaproteobacteria</taxon>
        <taxon>Chromatiales</taxon>
        <taxon>Ectothiorhodospiraceae</taxon>
        <taxon>Halorhodospira</taxon>
    </lineage>
</organism>
<proteinExistence type="predicted"/>
<dbReference type="NCBIfam" id="TIGR02001">
    <property type="entry name" value="gcw_chp"/>
    <property type="match status" value="1"/>
</dbReference>
<dbReference type="AlphaFoldDB" id="A0A110B4X6"/>
<accession>A0A110B4X6</accession>
<evidence type="ECO:0000313" key="3">
    <source>
        <dbReference type="Proteomes" id="UP000218890"/>
    </source>
</evidence>
<reference evidence="2" key="1">
    <citation type="submission" date="2016-02" db="EMBL/GenBank/DDBJ databases">
        <title>Halorhodospira halochloris DSM-1059 complete genome, version 2.</title>
        <authorList>
            <person name="Tsukatani Y."/>
        </authorList>
    </citation>
    <scope>NUCLEOTIDE SEQUENCE</scope>
    <source>
        <strain evidence="2">DSM 1059</strain>
    </source>
</reference>
<dbReference type="Pfam" id="PF09694">
    <property type="entry name" value="Gcw_chp"/>
    <property type="match status" value="1"/>
</dbReference>
<keyword evidence="1" id="KW-0732">Signal</keyword>
<gene>
    <name evidence="2" type="ORF">HH1059_25550</name>
</gene>
<evidence type="ECO:0000256" key="1">
    <source>
        <dbReference type="SAM" id="SignalP"/>
    </source>
</evidence>
<name>A0A110B4X6_HALHR</name>
<feature type="chain" id="PRO_5007142896" evidence="1">
    <location>
        <begin position="24"/>
        <end position="232"/>
    </location>
</feature>
<evidence type="ECO:0000313" key="2">
    <source>
        <dbReference type="EMBL" id="BAU56637.1"/>
    </source>
</evidence>
<dbReference type="RefSeq" id="WP_096406754.1">
    <property type="nucleotide sequence ID" value="NZ_AP017372.2"/>
</dbReference>
<feature type="signal peptide" evidence="1">
    <location>
        <begin position="1"/>
        <end position="23"/>
    </location>
</feature>
<keyword evidence="3" id="KW-1185">Reference proteome</keyword>
<dbReference type="EMBL" id="AP017372">
    <property type="protein sequence ID" value="BAU56637.1"/>
    <property type="molecule type" value="Genomic_DNA"/>
</dbReference>
<dbReference type="OrthoDB" id="9793561at2"/>
<sequence>MKRSLPLLTASGIFLGLSQSASAGEELGAGFTLSSNVAITTNYVFRGATESDEEPSVQGGFDFTHESGAYLGTWAASVAGYGGGEVELDYFAGYGFDVTDTIWADVGIYYYGYPDADGDPDTIELYAGLGTAFGDIEGDFYIHFSDDYFDLNESVYLETNWTMPIAHGFYGMAHLGYLNLLDADDEVEDDAYDILIGAGYEYGSLDLSLSFTYTDDGDDDEDFVFFTIARDF</sequence>
<protein>
    <submittedName>
        <fullName evidence="2">Uncharacterized protein</fullName>
    </submittedName>
</protein>
<dbReference type="Proteomes" id="UP000218890">
    <property type="component" value="Chromosome"/>
</dbReference>